<dbReference type="RefSeq" id="WP_129254939.1">
    <property type="nucleotide sequence ID" value="NZ_SAXA01000011.1"/>
</dbReference>
<dbReference type="EMBL" id="SAXA01000011">
    <property type="protein sequence ID" value="RXQ91487.1"/>
    <property type="molecule type" value="Genomic_DNA"/>
</dbReference>
<dbReference type="InterPro" id="IPR006860">
    <property type="entry name" value="FecR"/>
</dbReference>
<dbReference type="PANTHER" id="PTHR30273">
    <property type="entry name" value="PERIPLASMIC SIGNAL SENSOR AND SIGMA FACTOR ACTIVATOR FECR-RELATED"/>
    <property type="match status" value="1"/>
</dbReference>
<keyword evidence="4" id="KW-1185">Reference proteome</keyword>
<dbReference type="Proteomes" id="UP000289703">
    <property type="component" value="Unassembled WGS sequence"/>
</dbReference>
<evidence type="ECO:0000313" key="4">
    <source>
        <dbReference type="Proteomes" id="UP000289703"/>
    </source>
</evidence>
<reference evidence="3 4" key="1">
    <citation type="submission" date="2019-01" db="EMBL/GenBank/DDBJ databases">
        <title>Ancylomarina salipaludis sp. nov., isolated from a salt marsh.</title>
        <authorList>
            <person name="Yoon J.-H."/>
        </authorList>
    </citation>
    <scope>NUCLEOTIDE SEQUENCE [LARGE SCALE GENOMIC DNA]</scope>
    <source>
        <strain evidence="3 4">SHSM-M15</strain>
    </source>
</reference>
<dbReference type="FunFam" id="2.60.120.1440:FF:000001">
    <property type="entry name" value="Putative anti-sigma factor"/>
    <property type="match status" value="1"/>
</dbReference>
<evidence type="ECO:0000259" key="1">
    <source>
        <dbReference type="Pfam" id="PF04773"/>
    </source>
</evidence>
<protein>
    <submittedName>
        <fullName evidence="3">DUF4974 domain-containing protein</fullName>
    </submittedName>
</protein>
<sequence>MKFSEEHIISLIIAYQERVISDEGINELSEWLDADPDHAHRFAKYLALLKEGKAVSQFDQIKSEEAWTKISKSLKKPKKETKLRKLKTWLPQVAAVVVVSLVSYFVLHQVNSDFDSNKIYNFAEVSTIGTKKAILTLEGGQKLKLEENLTKVISEIDGTRIKKDSSNSLTYTNHQSRKTKLIYNRIDIPRGGEYNLTLADGTRVWLNSESSLRYPVQFTGKTRQVELTGEGYFEVAHNPQQPFILKVRDTKVKVLGTKFNVSTYDDKELIATTLVEGSVELSSLGEQTILKPGFQAVIKRGDNVFQIQAVNTDLYTSWTKGVFEFKNHSLEDICHQLSRWYSVEFFFVENQYRQLRFTGAVKREKSIDFALDMIEKMANVKFAIKDDKIIVGRPTD</sequence>
<dbReference type="OrthoDB" id="772265at2"/>
<dbReference type="Gene3D" id="3.55.50.30">
    <property type="match status" value="1"/>
</dbReference>
<organism evidence="3 4">
    <name type="scientific">Ancylomarina salipaludis</name>
    <dbReference type="NCBI Taxonomy" id="2501299"/>
    <lineage>
        <taxon>Bacteria</taxon>
        <taxon>Pseudomonadati</taxon>
        <taxon>Bacteroidota</taxon>
        <taxon>Bacteroidia</taxon>
        <taxon>Marinilabiliales</taxon>
        <taxon>Marinifilaceae</taxon>
        <taxon>Ancylomarina</taxon>
    </lineage>
</organism>
<dbReference type="Pfam" id="PF16344">
    <property type="entry name" value="FecR_C"/>
    <property type="match status" value="1"/>
</dbReference>
<dbReference type="Gene3D" id="2.60.120.1440">
    <property type="match status" value="1"/>
</dbReference>
<feature type="domain" description="Protein FecR C-terminal" evidence="2">
    <location>
        <begin position="323"/>
        <end position="391"/>
    </location>
</feature>
<dbReference type="InterPro" id="IPR012373">
    <property type="entry name" value="Ferrdict_sens_TM"/>
</dbReference>
<evidence type="ECO:0000313" key="3">
    <source>
        <dbReference type="EMBL" id="RXQ91487.1"/>
    </source>
</evidence>
<name>A0A4Q1JKN5_9BACT</name>
<dbReference type="Pfam" id="PF04773">
    <property type="entry name" value="FecR"/>
    <property type="match status" value="1"/>
</dbReference>
<dbReference type="AlphaFoldDB" id="A0A4Q1JKN5"/>
<evidence type="ECO:0000259" key="2">
    <source>
        <dbReference type="Pfam" id="PF16344"/>
    </source>
</evidence>
<accession>A0A4Q1JKN5</accession>
<comment type="caution">
    <text evidence="3">The sequence shown here is derived from an EMBL/GenBank/DDBJ whole genome shotgun (WGS) entry which is preliminary data.</text>
</comment>
<dbReference type="PANTHER" id="PTHR30273:SF2">
    <property type="entry name" value="PROTEIN FECR"/>
    <property type="match status" value="1"/>
</dbReference>
<dbReference type="InterPro" id="IPR032508">
    <property type="entry name" value="FecR_C"/>
</dbReference>
<proteinExistence type="predicted"/>
<dbReference type="GO" id="GO:0016989">
    <property type="term" value="F:sigma factor antagonist activity"/>
    <property type="evidence" value="ECO:0007669"/>
    <property type="project" value="TreeGrafter"/>
</dbReference>
<feature type="domain" description="FecR protein" evidence="1">
    <location>
        <begin position="186"/>
        <end position="280"/>
    </location>
</feature>
<gene>
    <name evidence="3" type="ORF">EO244_12105</name>
</gene>